<evidence type="ECO:0000313" key="5">
    <source>
        <dbReference type="Proteomes" id="UP001366166"/>
    </source>
</evidence>
<gene>
    <name evidence="4" type="ORF">FAK_00940</name>
</gene>
<comment type="similarity">
    <text evidence="1">Belongs to the nitroreductase family.</text>
</comment>
<dbReference type="KEGG" id="dmp:FAK_00940"/>
<dbReference type="SUPFAM" id="SSF54862">
    <property type="entry name" value="4Fe-4S ferredoxins"/>
    <property type="match status" value="1"/>
</dbReference>
<dbReference type="CDD" id="cd02143">
    <property type="entry name" value="nitroreductase_FeS-like"/>
    <property type="match status" value="1"/>
</dbReference>
<dbReference type="InterPro" id="IPR029479">
    <property type="entry name" value="Nitroreductase"/>
</dbReference>
<dbReference type="InterPro" id="IPR017896">
    <property type="entry name" value="4Fe4S_Fe-S-bd"/>
</dbReference>
<keyword evidence="5" id="KW-1185">Reference proteome</keyword>
<feature type="domain" description="4Fe-4S ferredoxin-type" evidence="3">
    <location>
        <begin position="18"/>
        <end position="47"/>
    </location>
</feature>
<protein>
    <submittedName>
        <fullName evidence="4">Nitroreductase</fullName>
    </submittedName>
</protein>
<dbReference type="Proteomes" id="UP001366166">
    <property type="component" value="Chromosome"/>
</dbReference>
<evidence type="ECO:0000313" key="4">
    <source>
        <dbReference type="EMBL" id="BEQ13028.1"/>
    </source>
</evidence>
<dbReference type="AlphaFoldDB" id="A0AAU9E792"/>
<evidence type="ECO:0000256" key="2">
    <source>
        <dbReference type="ARBA" id="ARBA00023002"/>
    </source>
</evidence>
<evidence type="ECO:0000256" key="1">
    <source>
        <dbReference type="ARBA" id="ARBA00007118"/>
    </source>
</evidence>
<proteinExistence type="inferred from homology"/>
<accession>A0AAU9E792</accession>
<reference evidence="5" key="1">
    <citation type="journal article" date="2023" name="Arch. Microbiol.">
        <title>Desulfoferula mesophilus gen. nov. sp. nov., a mesophilic sulfate-reducing bacterium isolated from a brackish lake sediment.</title>
        <authorList>
            <person name="Watanabe T."/>
            <person name="Yabe T."/>
            <person name="Tsuji J.M."/>
            <person name="Fukui M."/>
        </authorList>
    </citation>
    <scope>NUCLEOTIDE SEQUENCE [LARGE SCALE GENOMIC DNA]</scope>
    <source>
        <strain evidence="5">12FAK</strain>
    </source>
</reference>
<dbReference type="PANTHER" id="PTHR43673">
    <property type="entry name" value="NAD(P)H NITROREDUCTASE YDGI-RELATED"/>
    <property type="match status" value="1"/>
</dbReference>
<dbReference type="InterPro" id="IPR000415">
    <property type="entry name" value="Nitroreductase-like"/>
</dbReference>
<dbReference type="PROSITE" id="PS51379">
    <property type="entry name" value="4FE4S_FER_2"/>
    <property type="match status" value="2"/>
</dbReference>
<sequence>MLKYSNHSRNNQRRERNMSIVVDREKCNKDGLCALDCPIGIITMDGPDGFPAAAPGFEELCIDCGHCVAVCTKAALSQGGITPRQCLPLDAPPLSPEQIAQLLKGRRSIRRYKDQPLEQSTIARLLDMARYAPSGHNVQPVKWLVLSGREQLLELAGIVADWMRYIIKHEPALAAAMHLEQAVAVWDSGKDRILRGAPHVVVAYGEAKNSMVPAPCILALGYLELAAYTLGLGACWAGYFNRAAATFPPMIEALDLPKGMLPYGALMLGVPQYKYQRIPPRKPLEVTWR</sequence>
<dbReference type="EMBL" id="AP028679">
    <property type="protein sequence ID" value="BEQ13028.1"/>
    <property type="molecule type" value="Genomic_DNA"/>
</dbReference>
<name>A0AAU9E792_9BACT</name>
<dbReference type="SUPFAM" id="SSF55469">
    <property type="entry name" value="FMN-dependent nitroreductase-like"/>
    <property type="match status" value="1"/>
</dbReference>
<feature type="domain" description="4Fe-4S ferredoxin-type" evidence="3">
    <location>
        <begin position="52"/>
        <end position="81"/>
    </location>
</feature>
<evidence type="ECO:0000259" key="3">
    <source>
        <dbReference type="PROSITE" id="PS51379"/>
    </source>
</evidence>
<dbReference type="Gene3D" id="3.30.70.20">
    <property type="match status" value="1"/>
</dbReference>
<organism evidence="4 5">
    <name type="scientific">Desulfoferula mesophila</name>
    <dbReference type="NCBI Taxonomy" id="3058419"/>
    <lineage>
        <taxon>Bacteria</taxon>
        <taxon>Pseudomonadati</taxon>
        <taxon>Thermodesulfobacteriota</taxon>
        <taxon>Desulfarculia</taxon>
        <taxon>Desulfarculales</taxon>
        <taxon>Desulfarculaceae</taxon>
        <taxon>Desulfoferula</taxon>
    </lineage>
</organism>
<keyword evidence="2" id="KW-0560">Oxidoreductase</keyword>
<dbReference type="PANTHER" id="PTHR43673:SF10">
    <property type="entry name" value="NADH DEHYDROGENASE_NAD(P)H NITROREDUCTASE XCC3605-RELATED"/>
    <property type="match status" value="1"/>
</dbReference>
<dbReference type="GO" id="GO:0016491">
    <property type="term" value="F:oxidoreductase activity"/>
    <property type="evidence" value="ECO:0007669"/>
    <property type="project" value="UniProtKB-KW"/>
</dbReference>
<dbReference type="Gene3D" id="3.40.109.10">
    <property type="entry name" value="NADH Oxidase"/>
    <property type="match status" value="1"/>
</dbReference>
<dbReference type="Pfam" id="PF00881">
    <property type="entry name" value="Nitroreductase"/>
    <property type="match status" value="1"/>
</dbReference>